<feature type="compositionally biased region" description="Basic and acidic residues" evidence="1">
    <location>
        <begin position="533"/>
        <end position="542"/>
    </location>
</feature>
<feature type="region of interest" description="Disordered" evidence="1">
    <location>
        <begin position="445"/>
        <end position="542"/>
    </location>
</feature>
<organism evidence="2 3">
    <name type="scientific">Ceratopteris richardii</name>
    <name type="common">Triangle waterfern</name>
    <dbReference type="NCBI Taxonomy" id="49495"/>
    <lineage>
        <taxon>Eukaryota</taxon>
        <taxon>Viridiplantae</taxon>
        <taxon>Streptophyta</taxon>
        <taxon>Embryophyta</taxon>
        <taxon>Tracheophyta</taxon>
        <taxon>Polypodiopsida</taxon>
        <taxon>Polypodiidae</taxon>
        <taxon>Polypodiales</taxon>
        <taxon>Pteridineae</taxon>
        <taxon>Pteridaceae</taxon>
        <taxon>Parkerioideae</taxon>
        <taxon>Ceratopteris</taxon>
    </lineage>
</organism>
<name>A0A8T2THV3_CERRI</name>
<protein>
    <submittedName>
        <fullName evidence="2">Uncharacterized protein</fullName>
    </submittedName>
</protein>
<dbReference type="EMBL" id="CM035418">
    <property type="protein sequence ID" value="KAH7422090.1"/>
    <property type="molecule type" value="Genomic_DNA"/>
</dbReference>
<evidence type="ECO:0000313" key="3">
    <source>
        <dbReference type="Proteomes" id="UP000825935"/>
    </source>
</evidence>
<gene>
    <name evidence="2" type="ORF">KP509_13G090100</name>
</gene>
<reference evidence="2" key="1">
    <citation type="submission" date="2021-08" db="EMBL/GenBank/DDBJ databases">
        <title>WGS assembly of Ceratopteris richardii.</title>
        <authorList>
            <person name="Marchant D.B."/>
            <person name="Chen G."/>
            <person name="Jenkins J."/>
            <person name="Shu S."/>
            <person name="Leebens-Mack J."/>
            <person name="Grimwood J."/>
            <person name="Schmutz J."/>
            <person name="Soltis P."/>
            <person name="Soltis D."/>
            <person name="Chen Z.-H."/>
        </authorList>
    </citation>
    <scope>NUCLEOTIDE SEQUENCE</scope>
    <source>
        <strain evidence="2">Whitten #5841</strain>
        <tissue evidence="2">Leaf</tissue>
    </source>
</reference>
<dbReference type="PANTHER" id="PTHR35720">
    <property type="entry name" value="PROTEIN PLASTID TRANSCRIPTIONALLY ACTIVE 12, CHLOROPLASTIC"/>
    <property type="match status" value="1"/>
</dbReference>
<dbReference type="GO" id="GO:0009416">
    <property type="term" value="P:response to light stimulus"/>
    <property type="evidence" value="ECO:0007669"/>
    <property type="project" value="InterPro"/>
</dbReference>
<dbReference type="GO" id="GO:0009507">
    <property type="term" value="C:chloroplast"/>
    <property type="evidence" value="ECO:0007669"/>
    <property type="project" value="InterPro"/>
</dbReference>
<evidence type="ECO:0000313" key="2">
    <source>
        <dbReference type="EMBL" id="KAH7422090.1"/>
    </source>
</evidence>
<dbReference type="GO" id="GO:0042793">
    <property type="term" value="P:plastid transcription"/>
    <property type="evidence" value="ECO:0007669"/>
    <property type="project" value="TreeGrafter"/>
</dbReference>
<accession>A0A8T2THV3</accession>
<dbReference type="InterPro" id="IPR034581">
    <property type="entry name" value="PTAC12"/>
</dbReference>
<dbReference type="GO" id="GO:0045893">
    <property type="term" value="P:positive regulation of DNA-templated transcription"/>
    <property type="evidence" value="ECO:0007669"/>
    <property type="project" value="TreeGrafter"/>
</dbReference>
<evidence type="ECO:0000256" key="1">
    <source>
        <dbReference type="SAM" id="MobiDB-lite"/>
    </source>
</evidence>
<dbReference type="OMA" id="GKEYWPE"/>
<feature type="compositionally biased region" description="Acidic residues" evidence="1">
    <location>
        <begin position="471"/>
        <end position="532"/>
    </location>
</feature>
<dbReference type="AlphaFoldDB" id="A0A8T2THV3"/>
<feature type="compositionally biased region" description="Acidic residues" evidence="1">
    <location>
        <begin position="182"/>
        <end position="192"/>
    </location>
</feature>
<proteinExistence type="predicted"/>
<feature type="region of interest" description="Disordered" evidence="1">
    <location>
        <begin position="114"/>
        <end position="192"/>
    </location>
</feature>
<comment type="caution">
    <text evidence="2">The sequence shown here is derived from an EMBL/GenBank/DDBJ whole genome shotgun (WGS) entry which is preliminary data.</text>
</comment>
<dbReference type="GO" id="GO:0090228">
    <property type="term" value="P:positive regulation of red or far-red light signaling pathway"/>
    <property type="evidence" value="ECO:0007669"/>
    <property type="project" value="InterPro"/>
</dbReference>
<dbReference type="GO" id="GO:0005634">
    <property type="term" value="C:nucleus"/>
    <property type="evidence" value="ECO:0007669"/>
    <property type="project" value="InterPro"/>
</dbReference>
<sequence>MMTYFFSNPVCKGNHKTDSVIQSSTKLPEVRAVMSWLLHSDIFRPTFLQDRLCCSYADARPLQTKSWPACGVLANEARRIPCRRIKCHLDDAIDQPIEPPQYYTFEDPISGKIEPAYSANRNNIPDQPFWSPDMPGIVRRSQARRPKKSSSTPKGGKPGSRRRGAQTVVDESSLQHGIQVVDLDEEEDEDEYKDEYVVYGDPNEVEEENPQPKDLKPLPDDKLWFNWRKIPPEEEPWHEFSRPPTDAFAVMATAAAKRGQIKLFSDKPTVTEAVLARARKDALMKERLDMETRRREEIGAVAYYSEWVKAWDKDTSKEAVQKHYEETGEDVSVQLLTMFTHQTFEEYRMMMGTDPRIQRDPLCMRMTPEEMKSVWGGDPVYPTINYYQDPNAKADYRGQNFHEPSVNLLESLRKAGRLMSKEKLRQIHDQEAASQYAMEKDFEDAIAGAVDIGEKEQEDEEGQGNETDKGDGDEEQEGEDLSEEDGDEEQEDEDHSEEDGKEYNEGEDDVEASEGEEELDQTMEEEGSESEEDYRKTAEEEL</sequence>
<keyword evidence="3" id="KW-1185">Reference proteome</keyword>
<dbReference type="OrthoDB" id="2019670at2759"/>
<dbReference type="Proteomes" id="UP000825935">
    <property type="component" value="Chromosome 13"/>
</dbReference>
<dbReference type="PANTHER" id="PTHR35720:SF1">
    <property type="entry name" value="PROTEIN PLASTID TRANSCRIPTIONALLY ACTIVE 12, CHLOROPLASTIC"/>
    <property type="match status" value="1"/>
</dbReference>